<dbReference type="Gene3D" id="2.60.40.60">
    <property type="entry name" value="Cadherins"/>
    <property type="match status" value="1"/>
</dbReference>
<dbReference type="GO" id="GO:0007155">
    <property type="term" value="P:cell adhesion"/>
    <property type="evidence" value="ECO:0007669"/>
    <property type="project" value="UniProtKB-KW"/>
</dbReference>
<evidence type="ECO:0000256" key="3">
    <source>
        <dbReference type="ARBA" id="ARBA00022889"/>
    </source>
</evidence>
<accession>A0A4Z2EXR9</accession>
<name>A0A4Z2EXR9_9TELE</name>
<feature type="region of interest" description="Disordered" evidence="5">
    <location>
        <begin position="73"/>
        <end position="99"/>
    </location>
</feature>
<keyword evidence="8" id="KW-1185">Reference proteome</keyword>
<dbReference type="AlphaFoldDB" id="A0A4Z2EXR9"/>
<dbReference type="Pfam" id="PF08758">
    <property type="entry name" value="Cadherin_pro"/>
    <property type="match status" value="1"/>
</dbReference>
<comment type="caution">
    <text evidence="7">The sequence shown here is derived from an EMBL/GenBank/DDBJ whole genome shotgun (WGS) entry which is preliminary data.</text>
</comment>
<dbReference type="OrthoDB" id="6079678at2759"/>
<evidence type="ECO:0000313" key="7">
    <source>
        <dbReference type="EMBL" id="TNN33543.1"/>
    </source>
</evidence>
<evidence type="ECO:0000313" key="8">
    <source>
        <dbReference type="Proteomes" id="UP000314294"/>
    </source>
</evidence>
<dbReference type="EMBL" id="SRLO01002208">
    <property type="protein sequence ID" value="TNN33543.1"/>
    <property type="molecule type" value="Genomic_DNA"/>
</dbReference>
<keyword evidence="3" id="KW-0130">Cell adhesion</keyword>
<feature type="domain" description="Cadherin prodomain" evidence="6">
    <location>
        <begin position="3"/>
        <end position="68"/>
    </location>
</feature>
<proteinExistence type="predicted"/>
<evidence type="ECO:0000256" key="1">
    <source>
        <dbReference type="ARBA" id="ARBA00004236"/>
    </source>
</evidence>
<dbReference type="GO" id="GO:0005886">
    <property type="term" value="C:plasma membrane"/>
    <property type="evidence" value="ECO:0007669"/>
    <property type="project" value="UniProtKB-SubCell"/>
</dbReference>
<reference evidence="7 8" key="1">
    <citation type="submission" date="2019-03" db="EMBL/GenBank/DDBJ databases">
        <title>First draft genome of Liparis tanakae, snailfish: a comprehensive survey of snailfish specific genes.</title>
        <authorList>
            <person name="Kim W."/>
            <person name="Song I."/>
            <person name="Jeong J.-H."/>
            <person name="Kim D."/>
            <person name="Kim S."/>
            <person name="Ryu S."/>
            <person name="Song J.Y."/>
            <person name="Lee S.K."/>
        </authorList>
    </citation>
    <scope>NUCLEOTIDE SEQUENCE [LARGE SCALE GENOMIC DNA]</scope>
    <source>
        <tissue evidence="7">Muscle</tissue>
    </source>
</reference>
<dbReference type="InterPro" id="IPR014868">
    <property type="entry name" value="Cadherin_pro_dom"/>
</dbReference>
<keyword evidence="2" id="KW-0472">Membrane</keyword>
<dbReference type="SMART" id="SM01055">
    <property type="entry name" value="Cadherin_pro"/>
    <property type="match status" value="1"/>
</dbReference>
<keyword evidence="2" id="KW-1003">Cell membrane</keyword>
<sequence length="99" mass="10585">MFRYEGVEFDDCVGNAAVVFQSSDPDFSVRTDGSIVARGDGAGLDEPVQFKLTASGQHAHVWETVVQLALIDPPSRLQNGNETPARPSEGPADRAGAKR</sequence>
<keyword evidence="4" id="KW-0325">Glycoprotein</keyword>
<evidence type="ECO:0000256" key="2">
    <source>
        <dbReference type="ARBA" id="ARBA00022475"/>
    </source>
</evidence>
<evidence type="ECO:0000256" key="5">
    <source>
        <dbReference type="SAM" id="MobiDB-lite"/>
    </source>
</evidence>
<protein>
    <recommendedName>
        <fullName evidence="6">Cadherin prodomain domain-containing protein</fullName>
    </recommendedName>
</protein>
<dbReference type="Proteomes" id="UP000314294">
    <property type="component" value="Unassembled WGS sequence"/>
</dbReference>
<evidence type="ECO:0000256" key="4">
    <source>
        <dbReference type="ARBA" id="ARBA00023180"/>
    </source>
</evidence>
<organism evidence="7 8">
    <name type="scientific">Liparis tanakae</name>
    <name type="common">Tanaka's snailfish</name>
    <dbReference type="NCBI Taxonomy" id="230148"/>
    <lineage>
        <taxon>Eukaryota</taxon>
        <taxon>Metazoa</taxon>
        <taxon>Chordata</taxon>
        <taxon>Craniata</taxon>
        <taxon>Vertebrata</taxon>
        <taxon>Euteleostomi</taxon>
        <taxon>Actinopterygii</taxon>
        <taxon>Neopterygii</taxon>
        <taxon>Teleostei</taxon>
        <taxon>Neoteleostei</taxon>
        <taxon>Acanthomorphata</taxon>
        <taxon>Eupercaria</taxon>
        <taxon>Perciformes</taxon>
        <taxon>Cottioidei</taxon>
        <taxon>Cottales</taxon>
        <taxon>Liparidae</taxon>
        <taxon>Liparis</taxon>
    </lineage>
</organism>
<comment type="subcellular location">
    <subcellularLocation>
        <location evidence="1">Cell membrane</location>
    </subcellularLocation>
</comment>
<evidence type="ECO:0000259" key="6">
    <source>
        <dbReference type="SMART" id="SM01055"/>
    </source>
</evidence>
<gene>
    <name evidence="7" type="ORF">EYF80_056296</name>
</gene>